<keyword evidence="1" id="KW-0472">Membrane</keyword>
<feature type="transmembrane region" description="Helical" evidence="1">
    <location>
        <begin position="354"/>
        <end position="383"/>
    </location>
</feature>
<organism evidence="3 4">
    <name type="scientific">Meridianimarinicoccus marinus</name>
    <dbReference type="NCBI Taxonomy" id="3231483"/>
    <lineage>
        <taxon>Bacteria</taxon>
        <taxon>Pseudomonadati</taxon>
        <taxon>Pseudomonadota</taxon>
        <taxon>Alphaproteobacteria</taxon>
        <taxon>Rhodobacterales</taxon>
        <taxon>Paracoccaceae</taxon>
        <taxon>Meridianimarinicoccus</taxon>
    </lineage>
</organism>
<evidence type="ECO:0000259" key="2">
    <source>
        <dbReference type="Pfam" id="PF01970"/>
    </source>
</evidence>
<reference evidence="3 4" key="1">
    <citation type="submission" date="2024-07" db="EMBL/GenBank/DDBJ databases">
        <authorList>
            <person name="Kang M."/>
        </authorList>
    </citation>
    <scope>NUCLEOTIDE SEQUENCE [LARGE SCALE GENOMIC DNA]</scope>
    <source>
        <strain evidence="3 4">DFM31</strain>
    </source>
</reference>
<comment type="caution">
    <text evidence="3">The sequence shown here is derived from an EMBL/GenBank/DDBJ whole genome shotgun (WGS) entry which is preliminary data.</text>
</comment>
<feature type="transmembrane region" description="Helical" evidence="1">
    <location>
        <begin position="395"/>
        <end position="425"/>
    </location>
</feature>
<feature type="transmembrane region" description="Helical" evidence="1">
    <location>
        <begin position="167"/>
        <end position="183"/>
    </location>
</feature>
<gene>
    <name evidence="3" type="ORF">AB0T83_12620</name>
</gene>
<feature type="transmembrane region" description="Helical" evidence="1">
    <location>
        <begin position="203"/>
        <end position="223"/>
    </location>
</feature>
<evidence type="ECO:0000313" key="4">
    <source>
        <dbReference type="Proteomes" id="UP001553161"/>
    </source>
</evidence>
<dbReference type="Proteomes" id="UP001553161">
    <property type="component" value="Unassembled WGS sequence"/>
</dbReference>
<feature type="transmembrane region" description="Helical" evidence="1">
    <location>
        <begin position="330"/>
        <end position="348"/>
    </location>
</feature>
<accession>A0ABV3L7S4</accession>
<dbReference type="PANTHER" id="PTHR35342">
    <property type="entry name" value="TRICARBOXYLIC TRANSPORT PROTEIN"/>
    <property type="match status" value="1"/>
</dbReference>
<dbReference type="InterPro" id="IPR002823">
    <property type="entry name" value="DUF112_TM"/>
</dbReference>
<sequence length="501" mass="51766">MIGEMLYSGAMLMASPEVLLLTFLGVILGLVIGALPGLGPLMGVVLLLPVALYVEPLAGLGLLIAVFVGGSCGGAISAILLRIPGTPIAAATLFDGYPMAQKGRAADALGLAICASSIGGLFGGLLLILFAPLLVAFATRFGPPELTLLGVLGLLSIAVVSREATTKGLLAGMLGMLIATIGTDELSTGYRFTFDSYQMLNGFHIVSIVVGLFAVSEMAWQLIGRDKITGEIPKPVRPGLRSLKLIAGHIPNLLRSSTIGTFFGTLPGAGGDISAFTSYAVAKAVAKPEEGYGDGAEGGVVATEAANNATCGGALIPTLSLGIPGDATTAVLMGALLILGLFPGPALFADRPEVVGGIFLVYILANLFLLVLGFLLVPVFVRLLRLPKSSLIPTILVLCAIGTFALQSSVFDLWVMFGFGLLGILLRAADYPLAPVVIGTILGPIVENNFRRSMLISRDGLWIFTDRPISMVLLVLCIAIVAIAVFVGLRGKALKAAAERA</sequence>
<evidence type="ECO:0000313" key="3">
    <source>
        <dbReference type="EMBL" id="MEV8467624.1"/>
    </source>
</evidence>
<dbReference type="Pfam" id="PF01970">
    <property type="entry name" value="TctA"/>
    <property type="match status" value="1"/>
</dbReference>
<name>A0ABV3L7S4_9RHOB</name>
<keyword evidence="4" id="KW-1185">Reference proteome</keyword>
<feature type="transmembrane region" description="Helical" evidence="1">
    <location>
        <begin position="57"/>
        <end position="81"/>
    </location>
</feature>
<proteinExistence type="predicted"/>
<evidence type="ECO:0000256" key="1">
    <source>
        <dbReference type="SAM" id="Phobius"/>
    </source>
</evidence>
<feature type="transmembrane region" description="Helical" evidence="1">
    <location>
        <begin position="141"/>
        <end position="160"/>
    </location>
</feature>
<keyword evidence="1" id="KW-1133">Transmembrane helix</keyword>
<dbReference type="RefSeq" id="WP_366193496.1">
    <property type="nucleotide sequence ID" value="NZ_JBFBVU010000015.1"/>
</dbReference>
<feature type="transmembrane region" description="Helical" evidence="1">
    <location>
        <begin position="108"/>
        <end position="135"/>
    </location>
</feature>
<keyword evidence="1" id="KW-0812">Transmembrane</keyword>
<protein>
    <submittedName>
        <fullName evidence="3">Tripartite tricarboxylate transporter permease</fullName>
    </submittedName>
</protein>
<feature type="domain" description="DUF112" evidence="2">
    <location>
        <begin position="19"/>
        <end position="438"/>
    </location>
</feature>
<feature type="transmembrane region" description="Helical" evidence="1">
    <location>
        <begin position="471"/>
        <end position="489"/>
    </location>
</feature>
<dbReference type="EMBL" id="JBFBVU010000015">
    <property type="protein sequence ID" value="MEV8467624.1"/>
    <property type="molecule type" value="Genomic_DNA"/>
</dbReference>
<dbReference type="PANTHER" id="PTHR35342:SF5">
    <property type="entry name" value="TRICARBOXYLIC TRANSPORT PROTEIN"/>
    <property type="match status" value="1"/>
</dbReference>